<dbReference type="GO" id="GO:0004519">
    <property type="term" value="F:endonuclease activity"/>
    <property type="evidence" value="ECO:0007669"/>
    <property type="project" value="UniProtKB-KW"/>
</dbReference>
<dbReference type="KEGG" id="hdo:MUK72_13880"/>
<feature type="domain" description="Probable transposase IS891/IS1136/IS1341" evidence="8">
    <location>
        <begin position="167"/>
        <end position="279"/>
    </location>
</feature>
<evidence type="ECO:0000313" key="14">
    <source>
        <dbReference type="Proteomes" id="UP001500962"/>
    </source>
</evidence>
<proteinExistence type="inferred from homology"/>
<feature type="domain" description="Cas12f1-like TNB" evidence="9">
    <location>
        <begin position="292"/>
        <end position="357"/>
    </location>
</feature>
<sequence length="412" mass="47015">MRRTHKYRLKPPDALRKELDRHRDICRQAYNHFLHRLNRVEGTSRYDELGVLTDLKEWWDALGDVYSRTLQNVVERLYDNLETLHRLKEEGHRVGHLRWKSPREYRSFTYRQSGFKLHETGGRTVLSLSKIGDVPITLHREIPDDAALKQVTVKREPTGEWFASISIETGDDPPAKPDDPEKCVGIDVGILKFAHDTDGFALGSLDLSDERNRLDREHRKLSRKEHGSNNWEQQRKVVAKRHADLKRKRRDFLHRVSAYYAREYDLVAVEDLNISGMLESPSNSRNTASAAWGEFRRMLEYKCEREGTHFAAVRPGGTTKECSRCGVETDKPLWVREHSCPACGFQADRDANAARNILSRGFDDVGVVHPERTPSETATAVGTTVSPVPARRVMEQGSPALNECPQGASRAG</sequence>
<keyword evidence="6" id="KW-0238">DNA-binding</keyword>
<comment type="similarity">
    <text evidence="2">In the N-terminal section; belongs to the transposase 2 family.</text>
</comment>
<evidence type="ECO:0000256" key="4">
    <source>
        <dbReference type="ARBA" id="ARBA00022723"/>
    </source>
</evidence>
<evidence type="ECO:0000256" key="6">
    <source>
        <dbReference type="ARBA" id="ARBA00023125"/>
    </source>
</evidence>
<dbReference type="AlphaFoldDB" id="A0AAV3SED8"/>
<evidence type="ECO:0000256" key="2">
    <source>
        <dbReference type="ARBA" id="ARBA00011044"/>
    </source>
</evidence>
<dbReference type="GO" id="GO:0032196">
    <property type="term" value="P:transposition"/>
    <property type="evidence" value="ECO:0007669"/>
    <property type="project" value="UniProtKB-KW"/>
</dbReference>
<dbReference type="PANTHER" id="PTHR30405">
    <property type="entry name" value="TRANSPOSASE"/>
    <property type="match status" value="1"/>
</dbReference>
<evidence type="ECO:0000259" key="8">
    <source>
        <dbReference type="Pfam" id="PF01385"/>
    </source>
</evidence>
<dbReference type="RefSeq" id="WP_049916189.1">
    <property type="nucleotide sequence ID" value="NZ_BAAADN010000018.1"/>
</dbReference>
<dbReference type="InterPro" id="IPR001959">
    <property type="entry name" value="Transposase"/>
</dbReference>
<evidence type="ECO:0000259" key="9">
    <source>
        <dbReference type="Pfam" id="PF07282"/>
    </source>
</evidence>
<evidence type="ECO:0000256" key="5">
    <source>
        <dbReference type="ARBA" id="ARBA00022833"/>
    </source>
</evidence>
<dbReference type="Pfam" id="PF12323">
    <property type="entry name" value="HTH_OrfB_IS605"/>
    <property type="match status" value="1"/>
</dbReference>
<protein>
    <submittedName>
        <fullName evidence="11">RNA-guided endonuclease TnpB family protein</fullName>
    </submittedName>
    <submittedName>
        <fullName evidence="12">Transposase</fullName>
    </submittedName>
</protein>
<keyword evidence="11" id="KW-0378">Hydrolase</keyword>
<keyword evidence="5" id="KW-0862">Zinc</keyword>
<gene>
    <name evidence="11" type="ORF">GCM10008985_10180</name>
    <name evidence="12" type="ORF">MUK72_13880</name>
</gene>
<evidence type="ECO:0000313" key="11">
    <source>
        <dbReference type="EMBL" id="GAA0456193.1"/>
    </source>
</evidence>
<reference evidence="12" key="2">
    <citation type="submission" date="2022-04" db="EMBL/GenBank/DDBJ databases">
        <title>Sequencing and genomic assembly of Halococcus dombrowskii.</title>
        <authorList>
            <person name="Lim S.W."/>
            <person name="MacLea K.S."/>
        </authorList>
    </citation>
    <scope>NUCLEOTIDE SEQUENCE</scope>
    <source>
        <strain evidence="12">H4</strain>
    </source>
</reference>
<dbReference type="EMBL" id="CP095005">
    <property type="protein sequence ID" value="UOO95044.1"/>
    <property type="molecule type" value="Genomic_DNA"/>
</dbReference>
<dbReference type="InterPro" id="IPR021027">
    <property type="entry name" value="Transposase_put_HTH"/>
</dbReference>
<dbReference type="GO" id="GO:0046872">
    <property type="term" value="F:metal ion binding"/>
    <property type="evidence" value="ECO:0007669"/>
    <property type="project" value="UniProtKB-KW"/>
</dbReference>
<reference evidence="11" key="1">
    <citation type="journal article" date="2014" name="Int. J. Syst. Evol. Microbiol.">
        <title>Complete genome sequence of Corynebacterium casei LMG S-19264T (=DSM 44701T), isolated from a smear-ripened cheese.</title>
        <authorList>
            <consortium name="US DOE Joint Genome Institute (JGI-PGF)"/>
            <person name="Walter F."/>
            <person name="Albersmeier A."/>
            <person name="Kalinowski J."/>
            <person name="Ruckert C."/>
        </authorList>
    </citation>
    <scope>NUCLEOTIDE SEQUENCE</scope>
    <source>
        <strain evidence="11">JCM 12289</strain>
    </source>
</reference>
<dbReference type="GO" id="GO:0006310">
    <property type="term" value="P:DNA recombination"/>
    <property type="evidence" value="ECO:0007669"/>
    <property type="project" value="UniProtKB-KW"/>
</dbReference>
<name>A0AAV3SED8_HALDO</name>
<comment type="similarity">
    <text evidence="1">In the C-terminal section; belongs to the transposase 35 family.</text>
</comment>
<keyword evidence="13" id="KW-1185">Reference proteome</keyword>
<dbReference type="InterPro" id="IPR010095">
    <property type="entry name" value="Cas12f1-like_TNB"/>
</dbReference>
<dbReference type="InterPro" id="IPR051399">
    <property type="entry name" value="RNA-guided_DNA_endo/Transpos"/>
</dbReference>
<reference evidence="11" key="3">
    <citation type="submission" date="2023-12" db="EMBL/GenBank/DDBJ databases">
        <authorList>
            <person name="Sun Q."/>
            <person name="Inoue M."/>
        </authorList>
    </citation>
    <scope>NUCLEOTIDE SEQUENCE</scope>
    <source>
        <strain evidence="11">JCM 12289</strain>
    </source>
</reference>
<evidence type="ECO:0000256" key="1">
    <source>
        <dbReference type="ARBA" id="ARBA00008761"/>
    </source>
</evidence>
<dbReference type="Proteomes" id="UP001500962">
    <property type="component" value="Unassembled WGS sequence"/>
</dbReference>
<keyword evidence="11" id="KW-0540">Nuclease</keyword>
<dbReference type="Pfam" id="PF07282">
    <property type="entry name" value="Cas12f1-like_TNB"/>
    <property type="match status" value="1"/>
</dbReference>
<dbReference type="EMBL" id="BAAADN010000018">
    <property type="protein sequence ID" value="GAA0456193.1"/>
    <property type="molecule type" value="Genomic_DNA"/>
</dbReference>
<evidence type="ECO:0000313" key="12">
    <source>
        <dbReference type="EMBL" id="UOO95044.1"/>
    </source>
</evidence>
<dbReference type="NCBIfam" id="NF040570">
    <property type="entry name" value="guided_TnpB"/>
    <property type="match status" value="1"/>
</dbReference>
<keyword evidence="3" id="KW-0815">Transposition</keyword>
<evidence type="ECO:0000256" key="7">
    <source>
        <dbReference type="ARBA" id="ARBA00023172"/>
    </source>
</evidence>
<organism evidence="11 14">
    <name type="scientific">Halococcus dombrowskii</name>
    <dbReference type="NCBI Taxonomy" id="179637"/>
    <lineage>
        <taxon>Archaea</taxon>
        <taxon>Methanobacteriati</taxon>
        <taxon>Methanobacteriota</taxon>
        <taxon>Stenosarchaea group</taxon>
        <taxon>Halobacteria</taxon>
        <taxon>Halobacteriales</taxon>
        <taxon>Halococcaceae</taxon>
        <taxon>Halococcus</taxon>
    </lineage>
</organism>
<evidence type="ECO:0000256" key="3">
    <source>
        <dbReference type="ARBA" id="ARBA00022578"/>
    </source>
</evidence>
<accession>A0AAV3SED8</accession>
<dbReference type="PANTHER" id="PTHR30405:SF11">
    <property type="entry name" value="RNA-GUIDED DNA ENDONUCLEASE RV2885C-RELATED"/>
    <property type="match status" value="1"/>
</dbReference>
<keyword evidence="7" id="KW-0233">DNA recombination</keyword>
<dbReference type="Pfam" id="PF01385">
    <property type="entry name" value="OrfB_IS605"/>
    <property type="match status" value="1"/>
</dbReference>
<dbReference type="Proteomes" id="UP000830542">
    <property type="component" value="Chromosome"/>
</dbReference>
<feature type="domain" description="Transposase putative helix-turn-helix" evidence="10">
    <location>
        <begin position="1"/>
        <end position="37"/>
    </location>
</feature>
<keyword evidence="11" id="KW-0255">Endonuclease</keyword>
<keyword evidence="4" id="KW-0479">Metal-binding</keyword>
<evidence type="ECO:0000313" key="13">
    <source>
        <dbReference type="Proteomes" id="UP000830542"/>
    </source>
</evidence>
<dbReference type="GO" id="GO:0003677">
    <property type="term" value="F:DNA binding"/>
    <property type="evidence" value="ECO:0007669"/>
    <property type="project" value="UniProtKB-KW"/>
</dbReference>
<dbReference type="GeneID" id="71762958"/>
<dbReference type="NCBIfam" id="TIGR01766">
    <property type="entry name" value="IS200/IS605 family accessory protein TnpB-like domain"/>
    <property type="match status" value="1"/>
</dbReference>
<evidence type="ECO:0000259" key="10">
    <source>
        <dbReference type="Pfam" id="PF12323"/>
    </source>
</evidence>